<name>B3SC61_TRIAD</name>
<evidence type="ECO:0000259" key="2">
    <source>
        <dbReference type="PROSITE" id="PS50041"/>
    </source>
</evidence>
<dbReference type="CTD" id="6759034"/>
<dbReference type="PANTHER" id="PTHR22803">
    <property type="entry name" value="MANNOSE, PHOSPHOLIPASE, LECTIN RECEPTOR RELATED"/>
    <property type="match status" value="1"/>
</dbReference>
<proteinExistence type="predicted"/>
<keyword evidence="1" id="KW-0732">Signal</keyword>
<evidence type="ECO:0000313" key="3">
    <source>
        <dbReference type="EMBL" id="EDV19664.1"/>
    </source>
</evidence>
<dbReference type="SUPFAM" id="SSF56436">
    <property type="entry name" value="C-type lectin-like"/>
    <property type="match status" value="1"/>
</dbReference>
<dbReference type="OrthoDB" id="6285913at2759"/>
<reference evidence="3 4" key="1">
    <citation type="journal article" date="2008" name="Nature">
        <title>The Trichoplax genome and the nature of placozoans.</title>
        <authorList>
            <person name="Srivastava M."/>
            <person name="Begovic E."/>
            <person name="Chapman J."/>
            <person name="Putnam N.H."/>
            <person name="Hellsten U."/>
            <person name="Kawashima T."/>
            <person name="Kuo A."/>
            <person name="Mitros T."/>
            <person name="Salamov A."/>
            <person name="Carpenter M.L."/>
            <person name="Signorovitch A.Y."/>
            <person name="Moreno M.A."/>
            <person name="Kamm K."/>
            <person name="Grimwood J."/>
            <person name="Schmutz J."/>
            <person name="Shapiro H."/>
            <person name="Grigoriev I.V."/>
            <person name="Buss L.W."/>
            <person name="Schierwater B."/>
            <person name="Dellaporta S.L."/>
            <person name="Rokhsar D.S."/>
        </authorList>
    </citation>
    <scope>NUCLEOTIDE SEQUENCE [LARGE SCALE GENOMIC DNA]</scope>
    <source>
        <strain evidence="3 4">Grell-BS-1999</strain>
    </source>
</reference>
<dbReference type="Pfam" id="PF00059">
    <property type="entry name" value="Lectin_C"/>
    <property type="match status" value="1"/>
</dbReference>
<evidence type="ECO:0000313" key="4">
    <source>
        <dbReference type="Proteomes" id="UP000009022"/>
    </source>
</evidence>
<dbReference type="InterPro" id="IPR016187">
    <property type="entry name" value="CTDL_fold"/>
</dbReference>
<feature type="chain" id="PRO_5002798676" description="C-type lectin domain-containing protein" evidence="1">
    <location>
        <begin position="28"/>
        <end position="218"/>
    </location>
</feature>
<feature type="domain" description="C-type lectin" evidence="2">
    <location>
        <begin position="40"/>
        <end position="164"/>
    </location>
</feature>
<dbReference type="InterPro" id="IPR050111">
    <property type="entry name" value="C-type_lectin/snaclec_domain"/>
</dbReference>
<organism evidence="3 4">
    <name type="scientific">Trichoplax adhaerens</name>
    <name type="common">Trichoplax reptans</name>
    <dbReference type="NCBI Taxonomy" id="10228"/>
    <lineage>
        <taxon>Eukaryota</taxon>
        <taxon>Metazoa</taxon>
        <taxon>Placozoa</taxon>
        <taxon>Uniplacotomia</taxon>
        <taxon>Trichoplacea</taxon>
        <taxon>Trichoplacidae</taxon>
        <taxon>Trichoplax</taxon>
    </lineage>
</organism>
<dbReference type="FunCoup" id="B3SC61">
    <property type="interactions" value="150"/>
</dbReference>
<dbReference type="InterPro" id="IPR001304">
    <property type="entry name" value="C-type_lectin-like"/>
</dbReference>
<dbReference type="SMART" id="SM00034">
    <property type="entry name" value="CLECT"/>
    <property type="match status" value="1"/>
</dbReference>
<evidence type="ECO:0000256" key="1">
    <source>
        <dbReference type="SAM" id="SignalP"/>
    </source>
</evidence>
<dbReference type="HOGENOM" id="CLU_1268393_0_0_1"/>
<dbReference type="RefSeq" id="XP_002117821.1">
    <property type="nucleotide sequence ID" value="XM_002117785.1"/>
</dbReference>
<accession>B3SC61</accession>
<keyword evidence="4" id="KW-1185">Reference proteome</keyword>
<gene>
    <name evidence="3" type="ORF">TRIADDRAFT_61851</name>
</gene>
<dbReference type="GeneID" id="6759034"/>
<dbReference type="InParanoid" id="B3SC61"/>
<dbReference type="Proteomes" id="UP000009022">
    <property type="component" value="Unassembled WGS sequence"/>
</dbReference>
<dbReference type="AlphaFoldDB" id="B3SC61"/>
<dbReference type="KEGG" id="tad:TRIADDRAFT_61851"/>
<dbReference type="Gene3D" id="3.10.100.10">
    <property type="entry name" value="Mannose-Binding Protein A, subunit A"/>
    <property type="match status" value="1"/>
</dbReference>
<dbReference type="CDD" id="cd00037">
    <property type="entry name" value="CLECT"/>
    <property type="match status" value="1"/>
</dbReference>
<sequence>MQIHLKYFLPFVIWIFGIQKHIQPTSGSEPCPDGWHFYGQDNICLHLVDKAAKFDVARSICQDDFKAWLLYINGADKENFINTKIISDKYKFYWLGLKDVIGDDKPESHRWLAQNKTLTENSYTNWANDKQPNIRSHECAIICFQQKPKWLEEKCYLNNKYICEKAANPSATSSVTKTSFERQNYKNVKDLIHLHVNANLMSIKLARIMIEIIFIIWL</sequence>
<dbReference type="PROSITE" id="PS50041">
    <property type="entry name" value="C_TYPE_LECTIN_2"/>
    <property type="match status" value="1"/>
</dbReference>
<dbReference type="PhylomeDB" id="B3SC61"/>
<dbReference type="InterPro" id="IPR016186">
    <property type="entry name" value="C-type_lectin-like/link_sf"/>
</dbReference>
<dbReference type="EMBL" id="DS985268">
    <property type="protein sequence ID" value="EDV19664.1"/>
    <property type="molecule type" value="Genomic_DNA"/>
</dbReference>
<protein>
    <recommendedName>
        <fullName evidence="2">C-type lectin domain-containing protein</fullName>
    </recommendedName>
</protein>
<feature type="signal peptide" evidence="1">
    <location>
        <begin position="1"/>
        <end position="27"/>
    </location>
</feature>